<dbReference type="HOGENOM" id="CLU_024245_1_0_3"/>
<evidence type="ECO:0000259" key="7">
    <source>
        <dbReference type="Pfam" id="PF21808"/>
    </source>
</evidence>
<comment type="subcellular location">
    <subcellularLocation>
        <location evidence="1">Membrane</location>
    </subcellularLocation>
</comment>
<dbReference type="GO" id="GO:0016020">
    <property type="term" value="C:membrane"/>
    <property type="evidence" value="ECO:0007669"/>
    <property type="project" value="UniProtKB-SubCell"/>
</dbReference>
<dbReference type="GO" id="GO:0003924">
    <property type="term" value="F:GTPase activity"/>
    <property type="evidence" value="ECO:0007669"/>
    <property type="project" value="InterPro"/>
</dbReference>
<sequence>MEVTEISCWFAERLDKIARTIIEFEQQGDVINCQAVVTLLEESIEKLLNIGNQLRVLMIGDLNRGKSTILNALLGESLLPMGVTATTAIPTFVKYGEQEKVVVYKKNGEQESLSLEEYKKKYTLNSKEVKSLIKKLYNNVKRKWLEPLDYAELYCPIEVLSRGVEFIDTGGFNLTEAQNQKTFDYIKECDVIFFILSADQQLTQQESNYIKRLLSMQNDINQIKINQNFTPKITKPIFYLINKLEKVEEDEKKEVHDIFVDKFCECLDISEDEAEKMWGDTIFDVYAKTALKNLEQGESLDGTGIIEFQKRLDNFLSNEKLKTKLLQAAQIAEIVKGKIASKVSNRLALYKYTEVDHEVKIKHLQALQDNISAQVEIIKAKYNQISSCAE</sequence>
<keyword evidence="2" id="KW-0547">Nucleotide-binding</keyword>
<feature type="domain" description="Dynamin N-terminal" evidence="6">
    <location>
        <begin position="56"/>
        <end position="220"/>
    </location>
</feature>
<accession>Q111S8</accession>
<reference evidence="8" key="1">
    <citation type="submission" date="2006-06" db="EMBL/GenBank/DDBJ databases">
        <title>Complete sequence of Trichodesmium erythraeum IMS101.</title>
        <authorList>
            <consortium name="US DOE Joint Genome Institute"/>
            <person name="Copeland A."/>
            <person name="Lucas S."/>
            <person name="Lapidus A."/>
            <person name="Barry K."/>
            <person name="Detter J.C."/>
            <person name="Glavina del Rio T."/>
            <person name="Hammon N."/>
            <person name="Israni S."/>
            <person name="Dalin E."/>
            <person name="Tice H."/>
            <person name="Pitluck S."/>
            <person name="Kiss H."/>
            <person name="Munk A.C."/>
            <person name="Brettin T."/>
            <person name="Bruce D."/>
            <person name="Han C."/>
            <person name="Tapia R."/>
            <person name="Gilna P."/>
            <person name="Schmutz J."/>
            <person name="Larimer F."/>
            <person name="Land M."/>
            <person name="Hauser L."/>
            <person name="Kyrpides N."/>
            <person name="Kim E."/>
            <person name="Richardson P."/>
        </authorList>
    </citation>
    <scope>NUCLEOTIDE SEQUENCE [LARGE SCALE GENOMIC DNA]</scope>
    <source>
        <strain evidence="8">IMS101</strain>
    </source>
</reference>
<evidence type="ECO:0000256" key="4">
    <source>
        <dbReference type="ARBA" id="ARBA00023134"/>
    </source>
</evidence>
<dbReference type="InterPro" id="IPR045063">
    <property type="entry name" value="Dynamin_N"/>
</dbReference>
<name>Q111S8_TRIEI</name>
<evidence type="ECO:0000256" key="1">
    <source>
        <dbReference type="ARBA" id="ARBA00004370"/>
    </source>
</evidence>
<dbReference type="InterPro" id="IPR049399">
    <property type="entry name" value="BDLP-like_hel"/>
</dbReference>
<dbReference type="Pfam" id="PF00350">
    <property type="entry name" value="Dynamin_N"/>
    <property type="match status" value="1"/>
</dbReference>
<keyword evidence="3" id="KW-0378">Hydrolase</keyword>
<dbReference type="AlphaFoldDB" id="Q111S8"/>
<organism evidence="8">
    <name type="scientific">Trichodesmium erythraeum (strain IMS101)</name>
    <dbReference type="NCBI Taxonomy" id="203124"/>
    <lineage>
        <taxon>Bacteria</taxon>
        <taxon>Bacillati</taxon>
        <taxon>Cyanobacteriota</taxon>
        <taxon>Cyanophyceae</taxon>
        <taxon>Oscillatoriophycideae</taxon>
        <taxon>Oscillatoriales</taxon>
        <taxon>Microcoleaceae</taxon>
        <taxon>Trichodesmium</taxon>
    </lineage>
</organism>
<dbReference type="PANTHER" id="PTHR10465">
    <property type="entry name" value="TRANSMEMBRANE GTPASE FZO1"/>
    <property type="match status" value="1"/>
</dbReference>
<evidence type="ECO:0000256" key="3">
    <source>
        <dbReference type="ARBA" id="ARBA00022801"/>
    </source>
</evidence>
<dbReference type="Pfam" id="PF21808">
    <property type="entry name" value="Dynamin-like_hel_bact"/>
    <property type="match status" value="1"/>
</dbReference>
<evidence type="ECO:0000256" key="2">
    <source>
        <dbReference type="ARBA" id="ARBA00022741"/>
    </source>
</evidence>
<keyword evidence="5" id="KW-0472">Membrane</keyword>
<evidence type="ECO:0000313" key="8">
    <source>
        <dbReference type="EMBL" id="ABG51746.1"/>
    </source>
</evidence>
<dbReference type="Gene3D" id="3.40.50.300">
    <property type="entry name" value="P-loop containing nucleotide triphosphate hydrolases"/>
    <property type="match status" value="1"/>
</dbReference>
<dbReference type="EMBL" id="CP000393">
    <property type="protein sequence ID" value="ABG51746.1"/>
    <property type="molecule type" value="Genomic_DNA"/>
</dbReference>
<dbReference type="GO" id="GO:0005525">
    <property type="term" value="F:GTP binding"/>
    <property type="evidence" value="ECO:0007669"/>
    <property type="project" value="UniProtKB-KW"/>
</dbReference>
<evidence type="ECO:0000256" key="5">
    <source>
        <dbReference type="ARBA" id="ARBA00023136"/>
    </source>
</evidence>
<dbReference type="KEGG" id="ter:Tery_2545"/>
<dbReference type="SUPFAM" id="SSF52540">
    <property type="entry name" value="P-loop containing nucleoside triphosphate hydrolases"/>
    <property type="match status" value="1"/>
</dbReference>
<dbReference type="STRING" id="203124.Tery_2545"/>
<protein>
    <submittedName>
        <fullName evidence="8">Dynamin</fullName>
    </submittedName>
</protein>
<dbReference type="eggNOG" id="COG0699">
    <property type="taxonomic scope" value="Bacteria"/>
</dbReference>
<dbReference type="InterPro" id="IPR027094">
    <property type="entry name" value="Mitofusin_fam"/>
</dbReference>
<feature type="domain" description="BDLP-like helical" evidence="7">
    <location>
        <begin position="296"/>
        <end position="365"/>
    </location>
</feature>
<dbReference type="InterPro" id="IPR027417">
    <property type="entry name" value="P-loop_NTPase"/>
</dbReference>
<gene>
    <name evidence="8" type="ordered locus">Tery_2545</name>
</gene>
<dbReference type="PANTHER" id="PTHR10465:SF0">
    <property type="entry name" value="SARCALUMENIN"/>
    <property type="match status" value="1"/>
</dbReference>
<evidence type="ECO:0000259" key="6">
    <source>
        <dbReference type="Pfam" id="PF00350"/>
    </source>
</evidence>
<proteinExistence type="predicted"/>
<keyword evidence="4" id="KW-0342">GTP-binding</keyword>